<keyword evidence="3 12" id="KW-0808">Transferase</keyword>
<evidence type="ECO:0000313" key="12">
    <source>
        <dbReference type="EMBL" id="GBG28070.1"/>
    </source>
</evidence>
<comment type="catalytic activity">
    <reaction evidence="10">
        <text>L-threonyl-[protein] + UDP-N-acetyl-alpha-D-glucosamine = 3-O-(N-acetyl-beta-D-glucosaminyl)-L-threonyl-[protein] + UDP + H(+)</text>
        <dbReference type="Rhea" id="RHEA:48908"/>
        <dbReference type="Rhea" id="RHEA-COMP:11060"/>
        <dbReference type="Rhea" id="RHEA-COMP:12252"/>
        <dbReference type="ChEBI" id="CHEBI:15378"/>
        <dbReference type="ChEBI" id="CHEBI:30013"/>
        <dbReference type="ChEBI" id="CHEBI:57705"/>
        <dbReference type="ChEBI" id="CHEBI:58223"/>
        <dbReference type="ChEBI" id="CHEBI:90840"/>
        <dbReference type="EC" id="2.4.1.255"/>
    </reaction>
</comment>
<dbReference type="InParanoid" id="A0A2R5GAN6"/>
<dbReference type="Proteomes" id="UP000241890">
    <property type="component" value="Unassembled WGS sequence"/>
</dbReference>
<dbReference type="Pfam" id="PF04577">
    <property type="entry name" value="Glyco_transf_61"/>
    <property type="match status" value="1"/>
</dbReference>
<dbReference type="InterPro" id="IPR049625">
    <property type="entry name" value="Glyco_transf_61_cat"/>
</dbReference>
<dbReference type="EC" id="2.4.1.255" evidence="1"/>
<dbReference type="PANTHER" id="PTHR20961">
    <property type="entry name" value="GLYCOSYLTRANSFERASE"/>
    <property type="match status" value="1"/>
</dbReference>
<sequence length="360" mass="40864">MCRLRDLKIDNRRIVVAPGNEPIDTVRWRKESDEMCIYKTGAFTVGQCDSSPLSLAPRSKFPHYLHDVMRHMGTSSEALTCTETVTTPTLLVTRYEYANIYHTMTDWYNVYQTIQINGLQEVNIVFLDGHSAGALDEAWAKLFRTTPKYVSTLTPETCFKEAYLVAPGYGSTLSHATMQRWVKCPPSLYLKDFTRHFLASLGLRHMLGDARSARKRPRVLFLLRKSYLAHPRIRQTPRTLANAKDLVEALRRGLPDVDVEPTSFENMPFAEQVATVRDADVLLSVHGAGLTHLLFMRPGTLVVELIPSGYESNHHYDSFSAFVGVRHIRVSIPRDTPNHGITVDAQQIVNVLRREELRPV</sequence>
<organism evidence="12 13">
    <name type="scientific">Hondaea fermentalgiana</name>
    <dbReference type="NCBI Taxonomy" id="2315210"/>
    <lineage>
        <taxon>Eukaryota</taxon>
        <taxon>Sar</taxon>
        <taxon>Stramenopiles</taxon>
        <taxon>Bigyra</taxon>
        <taxon>Labyrinthulomycetes</taxon>
        <taxon>Thraustochytrida</taxon>
        <taxon>Thraustochytriidae</taxon>
        <taxon>Hondaea</taxon>
    </lineage>
</organism>
<evidence type="ECO:0000256" key="9">
    <source>
        <dbReference type="ARBA" id="ARBA00048317"/>
    </source>
</evidence>
<dbReference type="InterPro" id="IPR007657">
    <property type="entry name" value="Glycosyltransferase_61"/>
</dbReference>
<dbReference type="PANTHER" id="PTHR20961:SF148">
    <property type="entry name" value="EGF DOMAIN-SPECIFIC O-LINKED N-ACETYLGLUCOSAMINE TRANSFERASE"/>
    <property type="match status" value="1"/>
</dbReference>
<dbReference type="AlphaFoldDB" id="A0A2R5GAN6"/>
<evidence type="ECO:0000259" key="11">
    <source>
        <dbReference type="Pfam" id="PF04577"/>
    </source>
</evidence>
<name>A0A2R5GAN6_9STRA</name>
<dbReference type="GO" id="GO:0097363">
    <property type="term" value="F:protein O-acetylglucosaminyltransferase activity"/>
    <property type="evidence" value="ECO:0007669"/>
    <property type="project" value="UniProtKB-EC"/>
</dbReference>
<comment type="caution">
    <text evidence="12">The sequence shown here is derived from an EMBL/GenBank/DDBJ whole genome shotgun (WGS) entry which is preliminary data.</text>
</comment>
<comment type="catalytic activity">
    <reaction evidence="9">
        <text>L-seryl-[protein] + UDP-N-acetyl-alpha-D-glucosamine = 3-O-(N-acetyl-beta-D-glucosaminyl)-L-seryl-[protein] + UDP + H(+)</text>
        <dbReference type="Rhea" id="RHEA:48904"/>
        <dbReference type="Rhea" id="RHEA-COMP:9863"/>
        <dbReference type="Rhea" id="RHEA-COMP:12251"/>
        <dbReference type="ChEBI" id="CHEBI:15378"/>
        <dbReference type="ChEBI" id="CHEBI:29999"/>
        <dbReference type="ChEBI" id="CHEBI:57705"/>
        <dbReference type="ChEBI" id="CHEBI:58223"/>
        <dbReference type="ChEBI" id="CHEBI:90838"/>
        <dbReference type="EC" id="2.4.1.255"/>
    </reaction>
</comment>
<reference evidence="12 13" key="1">
    <citation type="submission" date="2017-12" db="EMBL/GenBank/DDBJ databases">
        <title>Sequencing, de novo assembly and annotation of complete genome of a new Thraustochytrid species, strain FCC1311.</title>
        <authorList>
            <person name="Sedici K."/>
            <person name="Godart F."/>
            <person name="Aiese Cigliano R."/>
            <person name="Sanseverino W."/>
            <person name="Barakat M."/>
            <person name="Ortet P."/>
            <person name="Marechal E."/>
            <person name="Cagnac O."/>
            <person name="Amato A."/>
        </authorList>
    </citation>
    <scope>NUCLEOTIDE SEQUENCE [LARGE SCALE GENOMIC DNA]</scope>
</reference>
<dbReference type="OrthoDB" id="1892506at2759"/>
<evidence type="ECO:0000256" key="2">
    <source>
        <dbReference type="ARBA" id="ARBA00022676"/>
    </source>
</evidence>
<dbReference type="EMBL" id="BEYU01000039">
    <property type="protein sequence ID" value="GBG28070.1"/>
    <property type="molecule type" value="Genomic_DNA"/>
</dbReference>
<evidence type="ECO:0000256" key="4">
    <source>
        <dbReference type="ARBA" id="ARBA00022729"/>
    </source>
</evidence>
<evidence type="ECO:0000256" key="5">
    <source>
        <dbReference type="ARBA" id="ARBA00022824"/>
    </source>
</evidence>
<protein>
    <recommendedName>
        <fullName evidence="7">EGF domain-specific O-linked N-acetylglucosamine transferase</fullName>
        <ecNumber evidence="1">2.4.1.255</ecNumber>
    </recommendedName>
    <alternativeName>
        <fullName evidence="8">Extracellular O-linked N-acetylglucosamine transferase</fullName>
    </alternativeName>
</protein>
<evidence type="ECO:0000256" key="1">
    <source>
        <dbReference type="ARBA" id="ARBA00011970"/>
    </source>
</evidence>
<feature type="domain" description="Glycosyltransferase 61 catalytic" evidence="11">
    <location>
        <begin position="126"/>
        <end position="303"/>
    </location>
</feature>
<evidence type="ECO:0000256" key="10">
    <source>
        <dbReference type="ARBA" id="ARBA00049432"/>
    </source>
</evidence>
<proteinExistence type="predicted"/>
<keyword evidence="4" id="KW-0732">Signal</keyword>
<keyword evidence="2" id="KW-0328">Glycosyltransferase</keyword>
<evidence type="ECO:0000256" key="6">
    <source>
        <dbReference type="ARBA" id="ARBA00023180"/>
    </source>
</evidence>
<evidence type="ECO:0000256" key="3">
    <source>
        <dbReference type="ARBA" id="ARBA00022679"/>
    </source>
</evidence>
<evidence type="ECO:0000256" key="8">
    <source>
        <dbReference type="ARBA" id="ARBA00042574"/>
    </source>
</evidence>
<accession>A0A2R5GAN6</accession>
<keyword evidence="5" id="KW-0256">Endoplasmic reticulum</keyword>
<evidence type="ECO:0000313" key="13">
    <source>
        <dbReference type="Proteomes" id="UP000241890"/>
    </source>
</evidence>
<keyword evidence="13" id="KW-1185">Reference proteome</keyword>
<gene>
    <name evidence="12" type="ORF">FCC1311_042932</name>
</gene>
<evidence type="ECO:0000256" key="7">
    <source>
        <dbReference type="ARBA" id="ARBA00040944"/>
    </source>
</evidence>
<keyword evidence="6" id="KW-0325">Glycoprotein</keyword>